<comment type="subcellular location">
    <subcellularLocation>
        <location evidence="2 19">Nucleus</location>
    </subcellularLocation>
</comment>
<evidence type="ECO:0000256" key="16">
    <source>
        <dbReference type="ARBA" id="ARBA00049244"/>
    </source>
</evidence>
<dbReference type="Pfam" id="PF08490">
    <property type="entry name" value="DUF1744"/>
    <property type="match status" value="1"/>
</dbReference>
<keyword evidence="15 19" id="KW-0539">Nucleus</keyword>
<dbReference type="GO" id="GO:0008270">
    <property type="term" value="F:zinc ion binding"/>
    <property type="evidence" value="ECO:0007669"/>
    <property type="project" value="UniProtKB-KW"/>
</dbReference>
<evidence type="ECO:0000256" key="9">
    <source>
        <dbReference type="ARBA" id="ARBA00022771"/>
    </source>
</evidence>
<feature type="region of interest" description="Disordered" evidence="20">
    <location>
        <begin position="1"/>
        <end position="63"/>
    </location>
</feature>
<dbReference type="InterPro" id="IPR055191">
    <property type="entry name" value="POL2_thumb"/>
</dbReference>
<reference evidence="22 23" key="1">
    <citation type="journal article" date="2018" name="Front. Microbiol.">
        <title>Prospects for Fungal Bioremediation of Acidic Radioactive Waste Sites: Characterization and Genome Sequence of Rhodotorula taiwanensis MD1149.</title>
        <authorList>
            <person name="Tkavc R."/>
            <person name="Matrosova V.Y."/>
            <person name="Grichenko O.E."/>
            <person name="Gostincar C."/>
            <person name="Volpe R.P."/>
            <person name="Klimenkova P."/>
            <person name="Gaidamakova E.K."/>
            <person name="Zhou C.E."/>
            <person name="Stewart B.J."/>
            <person name="Lyman M.G."/>
            <person name="Malfatti S.A."/>
            <person name="Rubinfeld B."/>
            <person name="Courtot M."/>
            <person name="Singh J."/>
            <person name="Dalgard C.L."/>
            <person name="Hamilton T."/>
            <person name="Frey K.G."/>
            <person name="Gunde-Cimerman N."/>
            <person name="Dugan L."/>
            <person name="Daly M.J."/>
        </authorList>
    </citation>
    <scope>NUCLEOTIDE SEQUENCE [LARGE SCALE GENOMIC DNA]</scope>
    <source>
        <strain evidence="22 23">MD1149</strain>
    </source>
</reference>
<evidence type="ECO:0000256" key="6">
    <source>
        <dbReference type="ARBA" id="ARBA00022695"/>
    </source>
</evidence>
<dbReference type="EC" id="2.7.7.7" evidence="19"/>
<keyword evidence="5 19" id="KW-0808">Transferase</keyword>
<comment type="caution">
    <text evidence="22">The sequence shown here is derived from an EMBL/GenBank/DDBJ whole genome shotgun (WGS) entry which is preliminary data.</text>
</comment>
<feature type="domain" description="DNA polymerase epsilon catalytic subunit A C-terminal" evidence="21">
    <location>
        <begin position="1544"/>
        <end position="1936"/>
    </location>
</feature>
<dbReference type="CDD" id="cd05535">
    <property type="entry name" value="POLBc_epsilon"/>
    <property type="match status" value="1"/>
</dbReference>
<dbReference type="Gene3D" id="3.30.342.10">
    <property type="entry name" value="DNA Polymerase, chain B, domain 1"/>
    <property type="match status" value="1"/>
</dbReference>
<dbReference type="Gene3D" id="3.30.420.10">
    <property type="entry name" value="Ribonuclease H-like superfamily/Ribonuclease H"/>
    <property type="match status" value="1"/>
</dbReference>
<dbReference type="SUPFAM" id="SSF53098">
    <property type="entry name" value="Ribonuclease H-like"/>
    <property type="match status" value="1"/>
</dbReference>
<comment type="cofactor">
    <cofactor evidence="1 19">
        <name>[4Fe-4S] cluster</name>
        <dbReference type="ChEBI" id="CHEBI:49883"/>
    </cofactor>
</comment>
<dbReference type="Pfam" id="PF22912">
    <property type="entry name" value="zf-DPOE"/>
    <property type="match status" value="1"/>
</dbReference>
<dbReference type="GO" id="GO:0006287">
    <property type="term" value="P:base-excision repair, gap-filling"/>
    <property type="evidence" value="ECO:0007669"/>
    <property type="project" value="TreeGrafter"/>
</dbReference>
<dbReference type="GO" id="GO:0000166">
    <property type="term" value="F:nucleotide binding"/>
    <property type="evidence" value="ECO:0007669"/>
    <property type="project" value="InterPro"/>
</dbReference>
<dbReference type="InterPro" id="IPR043502">
    <property type="entry name" value="DNA/RNA_pol_sf"/>
</dbReference>
<accession>A0A2S5BGM6</accession>
<dbReference type="InterPro" id="IPR006133">
    <property type="entry name" value="DNA-dir_DNA_pol_B_exonuc"/>
</dbReference>
<evidence type="ECO:0000259" key="21">
    <source>
        <dbReference type="SMART" id="SM01159"/>
    </source>
</evidence>
<evidence type="ECO:0000256" key="13">
    <source>
        <dbReference type="ARBA" id="ARBA00023014"/>
    </source>
</evidence>
<gene>
    <name evidence="22" type="ORF">BMF94_0998</name>
</gene>
<dbReference type="OrthoDB" id="10060449at2759"/>
<dbReference type="SMART" id="SM01159">
    <property type="entry name" value="DUF1744"/>
    <property type="match status" value="1"/>
</dbReference>
<comment type="subunit">
    <text evidence="18">Heterotetramer. Consists of 4 subunits: POL2, DPB2, DPB3 and DPB4.</text>
</comment>
<evidence type="ECO:0000256" key="10">
    <source>
        <dbReference type="ARBA" id="ARBA00022833"/>
    </source>
</evidence>
<dbReference type="FunFam" id="3.90.1600.10:FF:000006">
    <property type="entry name" value="DNA polymerase epsilon catalytic subunit"/>
    <property type="match status" value="1"/>
</dbReference>
<comment type="catalytic activity">
    <reaction evidence="16 19">
        <text>DNA(n) + a 2'-deoxyribonucleoside 5'-triphosphate = DNA(n+1) + diphosphate</text>
        <dbReference type="Rhea" id="RHEA:22508"/>
        <dbReference type="Rhea" id="RHEA-COMP:17339"/>
        <dbReference type="Rhea" id="RHEA-COMP:17340"/>
        <dbReference type="ChEBI" id="CHEBI:33019"/>
        <dbReference type="ChEBI" id="CHEBI:61560"/>
        <dbReference type="ChEBI" id="CHEBI:173112"/>
        <dbReference type="EC" id="2.7.7.7"/>
    </reaction>
</comment>
<dbReference type="GO" id="GO:0051539">
    <property type="term" value="F:4 iron, 4 sulfur cluster binding"/>
    <property type="evidence" value="ECO:0007669"/>
    <property type="project" value="UniProtKB-KW"/>
</dbReference>
<evidence type="ECO:0000256" key="18">
    <source>
        <dbReference type="ARBA" id="ARBA00065544"/>
    </source>
</evidence>
<dbReference type="Pfam" id="PF22634">
    <property type="entry name" value="POL2_thumb"/>
    <property type="match status" value="1"/>
</dbReference>
<dbReference type="GO" id="GO:0006272">
    <property type="term" value="P:leading strand elongation"/>
    <property type="evidence" value="ECO:0007669"/>
    <property type="project" value="TreeGrafter"/>
</dbReference>
<evidence type="ECO:0000256" key="19">
    <source>
        <dbReference type="RuleBase" id="RU365029"/>
    </source>
</evidence>
<keyword evidence="4 19" id="KW-0004">4Fe-4S</keyword>
<keyword evidence="7 19" id="KW-0235">DNA replication</keyword>
<name>A0A2S5BGM6_9BASI</name>
<dbReference type="Pfam" id="PF23250">
    <property type="entry name" value="zf_DPOE_2"/>
    <property type="match status" value="1"/>
</dbReference>
<keyword evidence="8 19" id="KW-0479">Metal-binding</keyword>
<dbReference type="GO" id="GO:0008310">
    <property type="term" value="F:single-stranded DNA 3'-5' DNA exonuclease activity"/>
    <property type="evidence" value="ECO:0007669"/>
    <property type="project" value="TreeGrafter"/>
</dbReference>
<evidence type="ECO:0000256" key="17">
    <source>
        <dbReference type="ARBA" id="ARBA00057054"/>
    </source>
</evidence>
<evidence type="ECO:0000256" key="4">
    <source>
        <dbReference type="ARBA" id="ARBA00022485"/>
    </source>
</evidence>
<dbReference type="GO" id="GO:0000278">
    <property type="term" value="P:mitotic cell cycle"/>
    <property type="evidence" value="ECO:0007669"/>
    <property type="project" value="TreeGrafter"/>
</dbReference>
<dbReference type="InterPro" id="IPR054475">
    <property type="entry name" value="Znf-DPOE"/>
</dbReference>
<evidence type="ECO:0000313" key="22">
    <source>
        <dbReference type="EMBL" id="POY75915.1"/>
    </source>
</evidence>
<dbReference type="GO" id="GO:0008622">
    <property type="term" value="C:epsilon DNA polymerase complex"/>
    <property type="evidence" value="ECO:0007669"/>
    <property type="project" value="InterPro"/>
</dbReference>
<keyword evidence="9 19" id="KW-0863">Zinc-finger</keyword>
<sequence length="2252" mass="254551">MGRPFNKYAGSRGGGASSGRGNSSRGSWRGGRGRGRGRGGYGQPAGAGLKTATEGTREEDRVEDAKLWDELDHKLGFPKFQEGPSRQGWLVNMKETLVPDELKGSGRAGVDYYFIQDDGSMFKATLAYEPYFYIATRSGHEGSVEEWLLRKYEDLITSVKRVRKEDLQLPNHLMGYRREYIALSFRNQTDLFSVRRELLPLATKNREMLDAVDTYAEVVAGESTGDHLGGAAMEIDMEDAWGMGTSGGGGGRGGFVQDGKDKQMNPQDAILDIREYDVPYYLRVAIDKNIRVGLWYEVSATAGEIAFRLLQERVARAEPVVMAFDIETTKAPLKFPDQLTDQVMMISYMIDGQGFLITNREIVGADIEDFEYTPKPDYEGPFVIFNEADEAATISRFFEHFREARPTVCATYNGDSFDFPFLLARATVHGIDMYKEIGFMKDSEEEFKSRSCVHMDCFRWVKRDSYLPQGSQGLKAVTVAKLGYNPIELDPELMTPYAAEQPQILAQYSVSDAVATYYLYMKYVHPFVFSLCNIIPLMPDEVLRKGSGTLCETLLMVEAFQSNVIFPNRHVESHNSMYDGHLLESETYVGGHVEALEAGVFRSDIETDFKIVPDAIQGLIDDLDKALTFALAKEGSKPIPIEDVENYDEVKDEIVSMLEELRDRPLRQDTPLIYHLDVAAMYPNIMLSNRLQPDSVVTEADCAACDFNRPGKQCQRKMKWAWRGEYFPASLGEYKMIRNALEQEQFPPKWPGKPPRRFVDLAPSEQTSLLHKRLGDYSRKVYAKTKETKIETKEAIICQRENPFYIDTVRTFRDRRYTYKGLHKDWKKNLDKAASGGSVPEMVEAKAMIVLYDSLQLAHKCILNSFYGYVMRKGARWHSMEMAGITCLTGASIIQMARKLVEQIGRPLELDTDGIWCMLPSTFPDGFAFKLKGGGKFPISYPCTMLNHLVHKDFTNDQYHEAGPDGRHVVREENSIFFELDGPYRAMILPSSKEEDKLLKKRYAVFNEDGSLAELKGFEVKRRGELQLIKTFQSQIFEKFLLGANLVDCYAAVASVADKWLDVLFTKAVSLPDDELVELIAENRSMSKTLDEYAGQKSTSISTARRLAEFLGEQMVKDKGLSCRFIISTKPVGAPVTERAVPVAIFSADLSVKRHFLRKWLKDNALEEFDLRSILDWDYYIERLGSVVQKLITIPAALQKVSNPVPRIRHPDWLYRRVANQDDKFKQHRVDEMFKRHKPVVRDASTETAVVVAPPRSPTSEAAVPQPKPDITRSYSAWIAYMKPIWREQRKALLAASKSGSGFGPKAGALGFMMQQRSTFLSSSVWELVQIVPIGDRPGDFKVWLLIAGTLQSVRLRVPRQFFVNFVDMPERDDAFPEACEVEAISRTLPRGQPALNLVRLTTPEDDYVRDEPQYGELLNGPNVDGVYELQMPLLTRALLRLGSSCVPDSSRGVTLNKGLDRHFTLDDLKAPDATLSKRRYLDLGRNMQYAYLYHATDGKKGLFGLFLPDGTAKVYVVEPGKAREVRGLDKYYEEHLGERRQAEADRLGQDKKAKREPSAFEYKDRLDIVLAYAAHEDVALRAITRDLKKWSEQKAAPTLLVAQSSKSRSFFEERISTTANFPLLVLAINRPDTRFAALQWQDGACKLMVQHFLHASGWIRERIDLADRFNIPVCNLERDVPLFLADLEFARRLHKADCVLWWSPSARPDLGGREADANASQLGDELNSPELDRPGCYSNACLEVEIRNLAVDAVLQSALVYELEGGEGAGVDEGAQNLDDYARGSAGAPHVLGDAILPTSTFNMVRGMVKAWSVEAGKPDGSLWSLMLEHFWRWISSPASNLFDPALYRFVHGLMRKTFSQLLAEFRRLGSDIVHADFGRIFLVTNKPSSSTAFAYANYVVSSVTTRELFRYLRLDLVRFWDQLVWMDSANSAGIICERPDLDEPDINRAVPVELQFNIATHLPPAAEERFAPIIGLFVTEMLKAKRSQVADLRTPLRILQNGLETAERNKAGSKEGEDAPPDAARALISGTITRSLLRATSYLKEQYESRREPEQFQFPVLPGSHLRPKNPVLEFVKTTCAVLALARDCSEEVIVLKRNLLDYIGVREFAKEAVFINPCLPFKVPMVVCRACNTARDLDLCRDVTLLVKGQPWTCDRCPTEYDRSAIEALIIDALQRRITSYQLQDLRCGKCRTMKSENLRSHCLCAGEYRMAETRQELVRRIQVTSNVAEFHGLKTLASAIEWMREMLH</sequence>
<dbReference type="InterPro" id="IPR006172">
    <property type="entry name" value="DNA-dir_DNA_pol_B"/>
</dbReference>
<dbReference type="InterPro" id="IPR029703">
    <property type="entry name" value="POL2"/>
</dbReference>
<dbReference type="InterPro" id="IPR023211">
    <property type="entry name" value="DNA_pol_palm_dom_sf"/>
</dbReference>
<dbReference type="EMBL" id="PJQD01000009">
    <property type="protein sequence ID" value="POY75915.1"/>
    <property type="molecule type" value="Genomic_DNA"/>
</dbReference>
<dbReference type="Proteomes" id="UP000237144">
    <property type="component" value="Unassembled WGS sequence"/>
</dbReference>
<evidence type="ECO:0000256" key="5">
    <source>
        <dbReference type="ARBA" id="ARBA00022679"/>
    </source>
</evidence>
<evidence type="ECO:0000256" key="8">
    <source>
        <dbReference type="ARBA" id="ARBA00022723"/>
    </source>
</evidence>
<dbReference type="FunFam" id="1.10.132.60:FF:000002">
    <property type="entry name" value="DNA polymerase epsilon catalytic subunit"/>
    <property type="match status" value="1"/>
</dbReference>
<evidence type="ECO:0000256" key="15">
    <source>
        <dbReference type="ARBA" id="ARBA00023242"/>
    </source>
</evidence>
<proteinExistence type="inferred from homology"/>
<dbReference type="GO" id="GO:0003677">
    <property type="term" value="F:DNA binding"/>
    <property type="evidence" value="ECO:0007669"/>
    <property type="project" value="UniProtKB-KW"/>
</dbReference>
<dbReference type="SMART" id="SM00486">
    <property type="entry name" value="POLBc"/>
    <property type="match status" value="1"/>
</dbReference>
<dbReference type="InterPro" id="IPR013697">
    <property type="entry name" value="DNA_pol_e_suA_C"/>
</dbReference>
<keyword evidence="11 19" id="KW-0239">DNA-directed DNA polymerase</keyword>
<evidence type="ECO:0000256" key="1">
    <source>
        <dbReference type="ARBA" id="ARBA00001966"/>
    </source>
</evidence>
<keyword evidence="13 19" id="KW-0411">Iron-sulfur</keyword>
<evidence type="ECO:0000256" key="11">
    <source>
        <dbReference type="ARBA" id="ARBA00022932"/>
    </source>
</evidence>
<keyword evidence="23" id="KW-1185">Reference proteome</keyword>
<evidence type="ECO:0000256" key="12">
    <source>
        <dbReference type="ARBA" id="ARBA00023004"/>
    </source>
</evidence>
<dbReference type="Pfam" id="PF03104">
    <property type="entry name" value="DNA_pol_B_exo1"/>
    <property type="match status" value="1"/>
</dbReference>
<keyword evidence="10 19" id="KW-0862">Zinc</keyword>
<dbReference type="STRING" id="741276.A0A2S5BGM6"/>
<dbReference type="GO" id="GO:0045004">
    <property type="term" value="P:DNA replication proofreading"/>
    <property type="evidence" value="ECO:0007669"/>
    <property type="project" value="TreeGrafter"/>
</dbReference>
<dbReference type="InterPro" id="IPR012337">
    <property type="entry name" value="RNaseH-like_sf"/>
</dbReference>
<evidence type="ECO:0000256" key="20">
    <source>
        <dbReference type="SAM" id="MobiDB-lite"/>
    </source>
</evidence>
<dbReference type="Gene3D" id="3.90.1600.10">
    <property type="entry name" value="Palm domain of DNA polymerase"/>
    <property type="match status" value="1"/>
</dbReference>
<dbReference type="GO" id="GO:0003887">
    <property type="term" value="F:DNA-directed DNA polymerase activity"/>
    <property type="evidence" value="ECO:0007669"/>
    <property type="project" value="UniProtKB-KW"/>
</dbReference>
<protein>
    <recommendedName>
        <fullName evidence="19">DNA polymerase epsilon catalytic subunit</fullName>
        <ecNumber evidence="19">2.7.7.7</ecNumber>
    </recommendedName>
</protein>
<evidence type="ECO:0000256" key="2">
    <source>
        <dbReference type="ARBA" id="ARBA00004123"/>
    </source>
</evidence>
<dbReference type="PANTHER" id="PTHR10670">
    <property type="entry name" value="DNA POLYMERASE EPSILON CATALYTIC SUBUNIT A"/>
    <property type="match status" value="1"/>
</dbReference>
<dbReference type="PANTHER" id="PTHR10670:SF0">
    <property type="entry name" value="DNA POLYMERASE EPSILON CATALYTIC SUBUNIT A"/>
    <property type="match status" value="1"/>
</dbReference>
<keyword evidence="12 19" id="KW-0408">Iron</keyword>
<dbReference type="CDD" id="cd05779">
    <property type="entry name" value="DNA_polB_epsilon_exo"/>
    <property type="match status" value="1"/>
</dbReference>
<evidence type="ECO:0000256" key="7">
    <source>
        <dbReference type="ARBA" id="ARBA00022705"/>
    </source>
</evidence>
<keyword evidence="6 19" id="KW-0548">Nucleotidyltransferase</keyword>
<evidence type="ECO:0000256" key="14">
    <source>
        <dbReference type="ARBA" id="ARBA00023125"/>
    </source>
</evidence>
<evidence type="ECO:0000256" key="3">
    <source>
        <dbReference type="ARBA" id="ARBA00005755"/>
    </source>
</evidence>
<organism evidence="22 23">
    <name type="scientific">Rhodotorula taiwanensis</name>
    <dbReference type="NCBI Taxonomy" id="741276"/>
    <lineage>
        <taxon>Eukaryota</taxon>
        <taxon>Fungi</taxon>
        <taxon>Dikarya</taxon>
        <taxon>Basidiomycota</taxon>
        <taxon>Pucciniomycotina</taxon>
        <taxon>Microbotryomycetes</taxon>
        <taxon>Sporidiobolales</taxon>
        <taxon>Sporidiobolaceae</taxon>
        <taxon>Rhodotorula</taxon>
    </lineage>
</organism>
<evidence type="ECO:0000313" key="23">
    <source>
        <dbReference type="Proteomes" id="UP000237144"/>
    </source>
</evidence>
<dbReference type="SUPFAM" id="SSF56672">
    <property type="entry name" value="DNA/RNA polymerases"/>
    <property type="match status" value="1"/>
</dbReference>
<dbReference type="Gene3D" id="1.10.132.60">
    <property type="entry name" value="DNA polymerase family B, C-terminal domain"/>
    <property type="match status" value="1"/>
</dbReference>
<keyword evidence="14 19" id="KW-0238">DNA-binding</keyword>
<dbReference type="InterPro" id="IPR036397">
    <property type="entry name" value="RNaseH_sf"/>
</dbReference>
<dbReference type="GO" id="GO:0006297">
    <property type="term" value="P:nucleotide-excision repair, DNA gap filling"/>
    <property type="evidence" value="ECO:0007669"/>
    <property type="project" value="TreeGrafter"/>
</dbReference>
<comment type="function">
    <text evidence="17 19">DNA polymerase II participates in chromosomal DNA replication.</text>
</comment>
<dbReference type="FunFam" id="3.30.420.10:FF:000010">
    <property type="entry name" value="DNA polymerase epsilon catalytic subunit"/>
    <property type="match status" value="1"/>
</dbReference>
<dbReference type="InterPro" id="IPR042087">
    <property type="entry name" value="DNA_pol_B_thumb"/>
</dbReference>
<comment type="similarity">
    <text evidence="3 19">Belongs to the DNA polymerase type-B family.</text>
</comment>